<name>A0A4R3QMF7_9HYPH</name>
<protein>
    <submittedName>
        <fullName evidence="1">Uncharacterized protein</fullName>
    </submittedName>
</protein>
<dbReference type="Proteomes" id="UP000295547">
    <property type="component" value="Unassembled WGS sequence"/>
</dbReference>
<evidence type="ECO:0000313" key="1">
    <source>
        <dbReference type="EMBL" id="TCU22217.1"/>
    </source>
</evidence>
<evidence type="ECO:0000313" key="2">
    <source>
        <dbReference type="Proteomes" id="UP000295547"/>
    </source>
</evidence>
<proteinExistence type="predicted"/>
<gene>
    <name evidence="1" type="ORF">EV130_1098</name>
</gene>
<reference evidence="1 2" key="1">
    <citation type="submission" date="2019-03" db="EMBL/GenBank/DDBJ databases">
        <title>Genomic Encyclopedia of Type Strains, Phase IV (KMG-V): Genome sequencing to study the core and pangenomes of soil and plant-associated prokaryotes.</title>
        <authorList>
            <person name="Whitman W."/>
        </authorList>
    </citation>
    <scope>NUCLEOTIDE SEQUENCE [LARGE SCALE GENOMIC DNA]</scope>
    <source>
        <strain evidence="1 2">Gr42</strain>
    </source>
</reference>
<accession>A0A4R3QMF7</accession>
<dbReference type="EMBL" id="SMBJ01000009">
    <property type="protein sequence ID" value="TCU22217.1"/>
    <property type="molecule type" value="Genomic_DNA"/>
</dbReference>
<dbReference type="AlphaFoldDB" id="A0A4R3QMF7"/>
<keyword evidence="2" id="KW-1185">Reference proteome</keyword>
<organism evidence="1 2">
    <name type="scientific">Rhizobium azibense</name>
    <dbReference type="NCBI Taxonomy" id="1136135"/>
    <lineage>
        <taxon>Bacteria</taxon>
        <taxon>Pseudomonadati</taxon>
        <taxon>Pseudomonadota</taxon>
        <taxon>Alphaproteobacteria</taxon>
        <taxon>Hyphomicrobiales</taxon>
        <taxon>Rhizobiaceae</taxon>
        <taxon>Rhizobium/Agrobacterium group</taxon>
        <taxon>Rhizobium</taxon>
    </lineage>
</organism>
<sequence>MAAGRCAFIEEQSIGIHYNQGNDILDYISNKDAFRYPEGFVSIPQGSRSMNALKLGPPWRNPVWRHADESVAEW</sequence>
<comment type="caution">
    <text evidence="1">The sequence shown here is derived from an EMBL/GenBank/DDBJ whole genome shotgun (WGS) entry which is preliminary data.</text>
</comment>